<name>A0A841TYE2_9BACL</name>
<dbReference type="InterPro" id="IPR001451">
    <property type="entry name" value="Hexapep"/>
</dbReference>
<dbReference type="EMBL" id="JACJVR010000069">
    <property type="protein sequence ID" value="MBB6693245.1"/>
    <property type="molecule type" value="Genomic_DNA"/>
</dbReference>
<dbReference type="InterPro" id="IPR051159">
    <property type="entry name" value="Hexapeptide_acetyltransf"/>
</dbReference>
<dbReference type="InterPro" id="IPR011004">
    <property type="entry name" value="Trimer_LpxA-like_sf"/>
</dbReference>
<dbReference type="Pfam" id="PF00132">
    <property type="entry name" value="Hexapep"/>
    <property type="match status" value="1"/>
</dbReference>
<protein>
    <submittedName>
        <fullName evidence="1">Acyltransferase</fullName>
    </submittedName>
</protein>
<proteinExistence type="predicted"/>
<dbReference type="AlphaFoldDB" id="A0A841TYE2"/>
<dbReference type="SUPFAM" id="SSF51161">
    <property type="entry name" value="Trimeric LpxA-like enzymes"/>
    <property type="match status" value="1"/>
</dbReference>
<sequence length="92" mass="10216">MANDVKFITGTHRTDNYKAYSLPIIIKDKCWIACNVTILPGVIIEEGCIVGAGSIVNKNTEPFGIYAGNPARLIRYRDPESSVFNIDDELVR</sequence>
<dbReference type="RefSeq" id="WP_185137229.1">
    <property type="nucleotide sequence ID" value="NZ_JACJVR010000069.1"/>
</dbReference>
<comment type="caution">
    <text evidence="1">The sequence shown here is derived from an EMBL/GenBank/DDBJ whole genome shotgun (WGS) entry which is preliminary data.</text>
</comment>
<gene>
    <name evidence="1" type="ORF">H7B90_17720</name>
</gene>
<keyword evidence="1" id="KW-0012">Acyltransferase</keyword>
<dbReference type="PANTHER" id="PTHR23416">
    <property type="entry name" value="SIALIC ACID SYNTHASE-RELATED"/>
    <property type="match status" value="1"/>
</dbReference>
<evidence type="ECO:0000313" key="2">
    <source>
        <dbReference type="Proteomes" id="UP000553776"/>
    </source>
</evidence>
<dbReference type="Gene3D" id="2.160.10.10">
    <property type="entry name" value="Hexapeptide repeat proteins"/>
    <property type="match status" value="1"/>
</dbReference>
<dbReference type="Proteomes" id="UP000553776">
    <property type="component" value="Unassembled WGS sequence"/>
</dbReference>
<accession>A0A841TYE2</accession>
<reference evidence="1 2" key="1">
    <citation type="submission" date="2020-08" db="EMBL/GenBank/DDBJ databases">
        <title>Cohnella phylogeny.</title>
        <authorList>
            <person name="Dunlap C."/>
        </authorList>
    </citation>
    <scope>NUCLEOTIDE SEQUENCE [LARGE SCALE GENOMIC DNA]</scope>
    <source>
        <strain evidence="1 2">DSM 25239</strain>
    </source>
</reference>
<dbReference type="CDD" id="cd04647">
    <property type="entry name" value="LbH_MAT_like"/>
    <property type="match status" value="1"/>
</dbReference>
<keyword evidence="2" id="KW-1185">Reference proteome</keyword>
<organism evidence="1 2">
    <name type="scientific">Cohnella xylanilytica</name>
    <dbReference type="NCBI Taxonomy" id="557555"/>
    <lineage>
        <taxon>Bacteria</taxon>
        <taxon>Bacillati</taxon>
        <taxon>Bacillota</taxon>
        <taxon>Bacilli</taxon>
        <taxon>Bacillales</taxon>
        <taxon>Paenibacillaceae</taxon>
        <taxon>Cohnella</taxon>
    </lineage>
</organism>
<keyword evidence="1" id="KW-0808">Transferase</keyword>
<evidence type="ECO:0000313" key="1">
    <source>
        <dbReference type="EMBL" id="MBB6693245.1"/>
    </source>
</evidence>
<dbReference type="GO" id="GO:0016746">
    <property type="term" value="F:acyltransferase activity"/>
    <property type="evidence" value="ECO:0007669"/>
    <property type="project" value="UniProtKB-KW"/>
</dbReference>